<dbReference type="InterPro" id="IPR008995">
    <property type="entry name" value="Mo/tungstate-bd_C_term_dom"/>
</dbReference>
<evidence type="ECO:0000256" key="6">
    <source>
        <dbReference type="ARBA" id="ARBA00022840"/>
    </source>
</evidence>
<keyword evidence="3 9" id="KW-0500">Molybdenum</keyword>
<name>A0A545UCL1_9GAMM</name>
<dbReference type="InterPro" id="IPR004606">
    <property type="entry name" value="Mop_domain"/>
</dbReference>
<dbReference type="PROSITE" id="PS51866">
    <property type="entry name" value="MOP"/>
    <property type="match status" value="1"/>
</dbReference>
<dbReference type="PROSITE" id="PS00211">
    <property type="entry name" value="ABC_TRANSPORTER_1"/>
    <property type="match status" value="1"/>
</dbReference>
<dbReference type="GO" id="GO:0005524">
    <property type="term" value="F:ATP binding"/>
    <property type="evidence" value="ECO:0007669"/>
    <property type="project" value="UniProtKB-KW"/>
</dbReference>
<dbReference type="PROSITE" id="PS50893">
    <property type="entry name" value="ABC_TRANSPORTER_2"/>
    <property type="match status" value="1"/>
</dbReference>
<dbReference type="SUPFAM" id="SSF52540">
    <property type="entry name" value="P-loop containing nucleoside triphosphate hydrolases"/>
    <property type="match status" value="1"/>
</dbReference>
<dbReference type="SUPFAM" id="SSF50331">
    <property type="entry name" value="MOP-like"/>
    <property type="match status" value="1"/>
</dbReference>
<sequence>MIKINNKYEKFKYRVNDLNNNNISAKFSFRNPNFYFDIELNIPVSGITAVFGQSGAGKTTLLRCIAGLEKIAGGQLKFGEQQWQSADQFLPVHQRPIGYVFQESALFEHLNVLENLNYGRKRAHSGVNQEEFERIVELMGISQLLSNNAALLSGGEKQRVAIARALMMKPEILLMDEPLASLDRKRKQEVMEYLENLHRELSIPILYVSHSVEEVTRLATYIVVLERGKIVKHGDIKRVLSDHILQDMMADEPFTLLFGQVISACNEYCLTEVKIDGHTIYMPRQNVSDEQLIRLHLNARDISITLQKPQQTSVLNVFECQVIEIGDATGNGQCMVRLSLNNTELLAKISDYSRVILNLRPAQKVFAQIKAVSVVQ</sequence>
<evidence type="ECO:0000256" key="9">
    <source>
        <dbReference type="PROSITE-ProRule" id="PRU01213"/>
    </source>
</evidence>
<dbReference type="Pfam" id="PF03459">
    <property type="entry name" value="TOBE"/>
    <property type="match status" value="1"/>
</dbReference>
<evidence type="ECO:0000256" key="7">
    <source>
        <dbReference type="ARBA" id="ARBA00022967"/>
    </source>
</evidence>
<dbReference type="InterPro" id="IPR027417">
    <property type="entry name" value="P-loop_NTPase"/>
</dbReference>
<keyword evidence="1" id="KW-0813">Transport</keyword>
<dbReference type="SMART" id="SM00382">
    <property type="entry name" value="AAA"/>
    <property type="match status" value="1"/>
</dbReference>
<dbReference type="PANTHER" id="PTHR43514:SF10">
    <property type="entry name" value="MOLYBDENUM IMPORT ATP-BINDING PROTEIN MODC 2"/>
    <property type="match status" value="1"/>
</dbReference>
<keyword evidence="6 12" id="KW-0067">ATP-binding</keyword>
<evidence type="ECO:0000259" key="10">
    <source>
        <dbReference type="PROSITE" id="PS50893"/>
    </source>
</evidence>
<feature type="domain" description="Mop" evidence="11">
    <location>
        <begin position="311"/>
        <end position="376"/>
    </location>
</feature>
<dbReference type="Pfam" id="PF00005">
    <property type="entry name" value="ABC_tran"/>
    <property type="match status" value="1"/>
</dbReference>
<evidence type="ECO:0000256" key="4">
    <source>
        <dbReference type="ARBA" id="ARBA00022519"/>
    </source>
</evidence>
<keyword evidence="13" id="KW-1185">Reference proteome</keyword>
<dbReference type="InterPro" id="IPR003593">
    <property type="entry name" value="AAA+_ATPase"/>
</dbReference>
<evidence type="ECO:0000259" key="11">
    <source>
        <dbReference type="PROSITE" id="PS51866"/>
    </source>
</evidence>
<dbReference type="AlphaFoldDB" id="A0A545UCL1"/>
<evidence type="ECO:0000256" key="5">
    <source>
        <dbReference type="ARBA" id="ARBA00022741"/>
    </source>
</evidence>
<evidence type="ECO:0000313" key="13">
    <source>
        <dbReference type="Proteomes" id="UP000315439"/>
    </source>
</evidence>
<dbReference type="InterPro" id="IPR017871">
    <property type="entry name" value="ABC_transporter-like_CS"/>
</dbReference>
<keyword evidence="8" id="KW-0472">Membrane</keyword>
<dbReference type="GO" id="GO:0015098">
    <property type="term" value="F:molybdate ion transmembrane transporter activity"/>
    <property type="evidence" value="ECO:0007669"/>
    <property type="project" value="InterPro"/>
</dbReference>
<keyword evidence="5" id="KW-0547">Nucleotide-binding</keyword>
<dbReference type="InterPro" id="IPR003439">
    <property type="entry name" value="ABC_transporter-like_ATP-bd"/>
</dbReference>
<dbReference type="Proteomes" id="UP000315439">
    <property type="component" value="Unassembled WGS sequence"/>
</dbReference>
<gene>
    <name evidence="12" type="primary">modC</name>
    <name evidence="12" type="ORF">FLL46_15490</name>
</gene>
<dbReference type="InterPro" id="IPR005116">
    <property type="entry name" value="Transp-assoc_OB_typ1"/>
</dbReference>
<dbReference type="GO" id="GO:0016020">
    <property type="term" value="C:membrane"/>
    <property type="evidence" value="ECO:0007669"/>
    <property type="project" value="InterPro"/>
</dbReference>
<dbReference type="InterPro" id="IPR050334">
    <property type="entry name" value="Molybdenum_import_ModC"/>
</dbReference>
<dbReference type="GO" id="GO:0140359">
    <property type="term" value="F:ABC-type transporter activity"/>
    <property type="evidence" value="ECO:0007669"/>
    <property type="project" value="InterPro"/>
</dbReference>
<protein>
    <submittedName>
        <fullName evidence="12">Molybdenum ABC transporter ATP-binding protein</fullName>
    </submittedName>
</protein>
<keyword evidence="4" id="KW-0997">Cell inner membrane</keyword>
<accession>A0A545UCL1</accession>
<dbReference type="NCBIfam" id="TIGR02142">
    <property type="entry name" value="modC_ABC"/>
    <property type="match status" value="1"/>
</dbReference>
<evidence type="ECO:0000256" key="8">
    <source>
        <dbReference type="ARBA" id="ARBA00023136"/>
    </source>
</evidence>
<dbReference type="GO" id="GO:0016887">
    <property type="term" value="F:ATP hydrolysis activity"/>
    <property type="evidence" value="ECO:0007669"/>
    <property type="project" value="InterPro"/>
</dbReference>
<dbReference type="Gene3D" id="2.40.50.100">
    <property type="match status" value="1"/>
</dbReference>
<reference evidence="12 13" key="1">
    <citation type="submission" date="2019-07" db="EMBL/GenBank/DDBJ databases">
        <title>Draft genome for Aliikangiella sp. M105.</title>
        <authorList>
            <person name="Wang G."/>
        </authorList>
    </citation>
    <scope>NUCLEOTIDE SEQUENCE [LARGE SCALE GENOMIC DNA]</scope>
    <source>
        <strain evidence="12 13">M105</strain>
    </source>
</reference>
<dbReference type="PANTHER" id="PTHR43514">
    <property type="entry name" value="ABC TRANSPORTER I FAMILY MEMBER 10"/>
    <property type="match status" value="1"/>
</dbReference>
<evidence type="ECO:0000256" key="3">
    <source>
        <dbReference type="ARBA" id="ARBA00022505"/>
    </source>
</evidence>
<keyword evidence="2" id="KW-1003">Cell membrane</keyword>
<comment type="caution">
    <text evidence="12">The sequence shown here is derived from an EMBL/GenBank/DDBJ whole genome shotgun (WGS) entry which is preliminary data.</text>
</comment>
<keyword evidence="7" id="KW-1278">Translocase</keyword>
<proteinExistence type="predicted"/>
<dbReference type="InterPro" id="IPR011868">
    <property type="entry name" value="ModC_ABC_ATP-bd"/>
</dbReference>
<evidence type="ECO:0000256" key="1">
    <source>
        <dbReference type="ARBA" id="ARBA00022448"/>
    </source>
</evidence>
<dbReference type="OrthoDB" id="9802264at2"/>
<evidence type="ECO:0000313" key="12">
    <source>
        <dbReference type="EMBL" id="TQV87205.1"/>
    </source>
</evidence>
<dbReference type="EMBL" id="VIKS01000009">
    <property type="protein sequence ID" value="TQV87205.1"/>
    <property type="molecule type" value="Genomic_DNA"/>
</dbReference>
<evidence type="ECO:0000256" key="2">
    <source>
        <dbReference type="ARBA" id="ARBA00022475"/>
    </source>
</evidence>
<feature type="domain" description="ABC transporter" evidence="10">
    <location>
        <begin position="18"/>
        <end position="252"/>
    </location>
</feature>
<dbReference type="Gene3D" id="3.40.50.300">
    <property type="entry name" value="P-loop containing nucleotide triphosphate hydrolases"/>
    <property type="match status" value="1"/>
</dbReference>
<organism evidence="12 13">
    <name type="scientific">Aliikangiella coralliicola</name>
    <dbReference type="NCBI Taxonomy" id="2592383"/>
    <lineage>
        <taxon>Bacteria</taxon>
        <taxon>Pseudomonadati</taxon>
        <taxon>Pseudomonadota</taxon>
        <taxon>Gammaproteobacteria</taxon>
        <taxon>Oceanospirillales</taxon>
        <taxon>Pleioneaceae</taxon>
        <taxon>Aliikangiella</taxon>
    </lineage>
</organism>